<comment type="caution">
    <text evidence="2">The sequence shown here is derived from an EMBL/GenBank/DDBJ whole genome shotgun (WGS) entry which is preliminary data.</text>
</comment>
<protein>
    <submittedName>
        <fullName evidence="2">Uncharacterized protein</fullName>
    </submittedName>
</protein>
<feature type="compositionally biased region" description="Basic and acidic residues" evidence="1">
    <location>
        <begin position="52"/>
        <end position="75"/>
    </location>
</feature>
<feature type="region of interest" description="Disordered" evidence="1">
    <location>
        <begin position="52"/>
        <end position="100"/>
    </location>
</feature>
<reference evidence="2" key="1">
    <citation type="submission" date="2020-06" db="EMBL/GenBank/DDBJ databases">
        <authorList>
            <person name="Li T."/>
            <person name="Hu X."/>
            <person name="Zhang T."/>
            <person name="Song X."/>
            <person name="Zhang H."/>
            <person name="Dai N."/>
            <person name="Sheng W."/>
            <person name="Hou X."/>
            <person name="Wei L."/>
        </authorList>
    </citation>
    <scope>NUCLEOTIDE SEQUENCE</scope>
    <source>
        <strain evidence="2">KEN1</strain>
        <tissue evidence="2">Leaf</tissue>
    </source>
</reference>
<proteinExistence type="predicted"/>
<accession>A0AAW2WX77</accession>
<gene>
    <name evidence="2" type="ORF">Slati_1680800</name>
</gene>
<dbReference type="AlphaFoldDB" id="A0AAW2WX77"/>
<sequence>MSFLSSEDLDHMLTLVLAKGGELIACAKRIESGPRRGFYKEIGGHSGAVVERSRRAERVEEGGRGEVPEGGERGEAIAAGGEGPVGGPCRRAPHAGGPGA</sequence>
<evidence type="ECO:0000313" key="2">
    <source>
        <dbReference type="EMBL" id="KAL0445529.1"/>
    </source>
</evidence>
<evidence type="ECO:0000256" key="1">
    <source>
        <dbReference type="SAM" id="MobiDB-lite"/>
    </source>
</evidence>
<dbReference type="EMBL" id="JACGWN010000006">
    <property type="protein sequence ID" value="KAL0445529.1"/>
    <property type="molecule type" value="Genomic_DNA"/>
</dbReference>
<name>A0AAW2WX77_9LAMI</name>
<organism evidence="2">
    <name type="scientific">Sesamum latifolium</name>
    <dbReference type="NCBI Taxonomy" id="2727402"/>
    <lineage>
        <taxon>Eukaryota</taxon>
        <taxon>Viridiplantae</taxon>
        <taxon>Streptophyta</taxon>
        <taxon>Embryophyta</taxon>
        <taxon>Tracheophyta</taxon>
        <taxon>Spermatophyta</taxon>
        <taxon>Magnoliopsida</taxon>
        <taxon>eudicotyledons</taxon>
        <taxon>Gunneridae</taxon>
        <taxon>Pentapetalae</taxon>
        <taxon>asterids</taxon>
        <taxon>lamiids</taxon>
        <taxon>Lamiales</taxon>
        <taxon>Pedaliaceae</taxon>
        <taxon>Sesamum</taxon>
    </lineage>
</organism>
<reference evidence="2" key="2">
    <citation type="journal article" date="2024" name="Plant">
        <title>Genomic evolution and insights into agronomic trait innovations of Sesamum species.</title>
        <authorList>
            <person name="Miao H."/>
            <person name="Wang L."/>
            <person name="Qu L."/>
            <person name="Liu H."/>
            <person name="Sun Y."/>
            <person name="Le M."/>
            <person name="Wang Q."/>
            <person name="Wei S."/>
            <person name="Zheng Y."/>
            <person name="Lin W."/>
            <person name="Duan Y."/>
            <person name="Cao H."/>
            <person name="Xiong S."/>
            <person name="Wang X."/>
            <person name="Wei L."/>
            <person name="Li C."/>
            <person name="Ma Q."/>
            <person name="Ju M."/>
            <person name="Zhao R."/>
            <person name="Li G."/>
            <person name="Mu C."/>
            <person name="Tian Q."/>
            <person name="Mei H."/>
            <person name="Zhang T."/>
            <person name="Gao T."/>
            <person name="Zhang H."/>
        </authorList>
    </citation>
    <scope>NUCLEOTIDE SEQUENCE</scope>
    <source>
        <strain evidence="2">KEN1</strain>
    </source>
</reference>